<proteinExistence type="predicted"/>
<organism evidence="1 2">
    <name type="scientific">Brevibacillus laterosporus</name>
    <name type="common">Bacillus laterosporus</name>
    <dbReference type="NCBI Taxonomy" id="1465"/>
    <lineage>
        <taxon>Bacteria</taxon>
        <taxon>Bacillati</taxon>
        <taxon>Bacillota</taxon>
        <taxon>Bacilli</taxon>
        <taxon>Bacillales</taxon>
        <taxon>Paenibacillaceae</taxon>
        <taxon>Brevibacillus</taxon>
    </lineage>
</organism>
<reference evidence="1 2" key="1">
    <citation type="submission" date="2018-02" db="EMBL/GenBank/DDBJ databases">
        <title>Comparative analysis of genomes of three Brevibacillus laterosporus strains producers of potent antimicrobials isolated from silage.</title>
        <authorList>
            <person name="Kojic M."/>
            <person name="Miljkovic M."/>
            <person name="Studholme D."/>
            <person name="Filipic B."/>
        </authorList>
    </citation>
    <scope>NUCLEOTIDE SEQUENCE [LARGE SCALE GENOMIC DNA]</scope>
    <source>
        <strain evidence="1 2">BGSP11</strain>
    </source>
</reference>
<evidence type="ECO:0000313" key="2">
    <source>
        <dbReference type="Proteomes" id="UP000239759"/>
    </source>
</evidence>
<gene>
    <name evidence="1" type="ORF">C4A77_02590</name>
</gene>
<name>A0AAP8U6Q5_BRELA</name>
<dbReference type="EMBL" id="PRKQ01000002">
    <property type="protein sequence ID" value="PPB11039.1"/>
    <property type="molecule type" value="Genomic_DNA"/>
</dbReference>
<dbReference type="RefSeq" id="WP_104030636.1">
    <property type="nucleotide sequence ID" value="NZ_JARMDU010000016.1"/>
</dbReference>
<dbReference type="AlphaFoldDB" id="A0AAP8U6Q5"/>
<sequence>MDKKIISMIYDVCIDEDYDGTLVAMLKLLKNSSALEELEDDFITHLSRMIPLVEHNSTKALLIETIAESPNYVSSDTRLVDEYIRLISLGATTVANAVRCCGAFVVSGTTMNEIFTKLADSPNKKMAIEILVLLGNNDWGDLPSNLELFANEVETLKRIRYRSGIISAFLLIVNPLCSEYAYISSLSFGYPSTEVAVNDWAWVTPESTKYILDRQIVTPKEANILVELGRLIHSNVNLSVEEMTKLYTRFFEGKNPFDVMFTLPE</sequence>
<evidence type="ECO:0000313" key="1">
    <source>
        <dbReference type="EMBL" id="PPB11039.1"/>
    </source>
</evidence>
<accession>A0AAP8U6Q5</accession>
<protein>
    <submittedName>
        <fullName evidence="1">Uncharacterized protein</fullName>
    </submittedName>
</protein>
<dbReference type="Proteomes" id="UP000239759">
    <property type="component" value="Unassembled WGS sequence"/>
</dbReference>
<comment type="caution">
    <text evidence="1">The sequence shown here is derived from an EMBL/GenBank/DDBJ whole genome shotgun (WGS) entry which is preliminary data.</text>
</comment>